<evidence type="ECO:0000313" key="1">
    <source>
        <dbReference type="EMBL" id="CBA26348.1"/>
    </source>
</evidence>
<proteinExistence type="predicted"/>
<protein>
    <submittedName>
        <fullName evidence="1">Uncharacterized protein</fullName>
    </submittedName>
</protein>
<dbReference type="Pfam" id="PF20102">
    <property type="entry name" value="DUF6492"/>
    <property type="match status" value="1"/>
</dbReference>
<name>C9Y659_CURXX</name>
<organism evidence="1">
    <name type="scientific">Curvibacter symbiont subsp. Hydra magnipapillata</name>
    <dbReference type="NCBI Taxonomy" id="667019"/>
    <lineage>
        <taxon>Bacteria</taxon>
        <taxon>Pseudomonadati</taxon>
        <taxon>Pseudomonadota</taxon>
        <taxon>Betaproteobacteria</taxon>
        <taxon>Burkholderiales</taxon>
        <taxon>Comamonadaceae</taxon>
        <taxon>Curvibacter</taxon>
    </lineage>
</organism>
<accession>C9Y659</accession>
<dbReference type="AlphaFoldDB" id="C9Y659"/>
<dbReference type="EMBL" id="FN543101">
    <property type="protein sequence ID" value="CBA26348.1"/>
    <property type="molecule type" value="Genomic_DNA"/>
</dbReference>
<dbReference type="InterPro" id="IPR045499">
    <property type="entry name" value="DUF6492"/>
</dbReference>
<sequence length="295" mass="34429">MKRFVIYCKSYSTDVKRVLRLTQSLEQFNVEDIEFIVSCPKNDRVLFAQYLRERKVTLIDDEEIILSNPAHSLAKFSSIPGHLAQQIIKSEFWRLGLAVNYLCLDSDCLFIRPFRQGEFISDNGTPYSVVDECRELLVPALAAGKQRVIDNFRTEAKSVQDVIERPGKYYNFGPNCPVWNRKVWESLDENFVKPRGTSLADLILAYPIEMRWYGEALLRYKAIDLLPSQPFFKMYAYAWQLKADRRLGIRESDLAEFYCGVTYQSAWEREMDWPSEGGHTMSRFGRRLRRALGRT</sequence>
<gene>
    <name evidence="1" type="ORF">Csp_E34360</name>
</gene>
<reference evidence="1" key="1">
    <citation type="journal article" date="2010" name="Nature">
        <title>The Dynamic genome of Hydra.</title>
        <authorList>
            <person name="Chapman J.A."/>
            <person name="Kirkness E.F."/>
            <person name="Simakov O."/>
            <person name="Hampson S.E."/>
            <person name="Mitros T."/>
            <person name="Weinmaier T."/>
            <person name="Rattei T."/>
            <person name="Balasubramanian P.G."/>
            <person name="Borman J."/>
            <person name="Busam D."/>
            <person name="Disbennett K."/>
            <person name="Pfannkoch C."/>
            <person name="Sumin N."/>
            <person name="Sutton G."/>
            <person name="Viswanathan L."/>
            <person name="Walenz B."/>
            <person name="Goodstein D.M."/>
            <person name="Hellsten U."/>
            <person name="Kawashima T."/>
            <person name="Prochnik S.E."/>
            <person name="Putnam N.H."/>
            <person name="Shu S."/>
            <person name="Blumberg B."/>
            <person name="Dana C.E."/>
            <person name="Gee L."/>
            <person name="Kibler D.F."/>
            <person name="Law L."/>
            <person name="Lindgens D."/>
            <person name="Martinez D.E."/>
            <person name="Peng J."/>
            <person name="Wigge P.A."/>
            <person name="Bertulat B."/>
            <person name="Guder C."/>
            <person name="Nakamura Y."/>
            <person name="Ozbek S."/>
            <person name="Watanabe H."/>
            <person name="Khalturin K."/>
            <person name="Hemmrich G."/>
            <person name="Franke A."/>
            <person name="Augustin R."/>
            <person name="Fraune S."/>
            <person name="Hayakawa E."/>
            <person name="Hayakawa S."/>
            <person name="Hirose M."/>
            <person name="Hwang J."/>
            <person name="Ikeo K."/>
            <person name="Nishimiya-Fujisawa C."/>
            <person name="Ogura A."/>
            <person name="Takahashi T."/>
            <person name="Steinmetz P.R."/>
            <person name="Zhang X."/>
            <person name="Aufschnaiter R."/>
            <person name="Eder M.K."/>
            <person name="Gorny A.K."/>
            <person name="Salvenmoser W."/>
            <person name="Heimberg A.M."/>
            <person name="Wheeler B.M."/>
            <person name="Peterson K.J."/>
            <person name="Boettger A."/>
            <person name="Tischler P."/>
            <person name="Wolf A."/>
            <person name="Gojobori T."/>
            <person name="Remington K.A."/>
            <person name="Strausberg R.L."/>
            <person name="Venter J."/>
            <person name="Technau U."/>
            <person name="Hobmayer B."/>
            <person name="Bosch T.C."/>
            <person name="Holstein T.W."/>
            <person name="Fujisawa T."/>
            <person name="Bode H.R."/>
            <person name="David C.N."/>
            <person name="Rokhsar D.S."/>
            <person name="Steele R.E."/>
        </authorList>
    </citation>
    <scope>NUCLEOTIDE SEQUENCE</scope>
</reference>